<evidence type="ECO:0000313" key="3">
    <source>
        <dbReference type="EMBL" id="KZV50184.1"/>
    </source>
</evidence>
<keyword evidence="4" id="KW-1185">Reference proteome</keyword>
<feature type="compositionally biased region" description="Basic residues" evidence="2">
    <location>
        <begin position="955"/>
        <end position="966"/>
    </location>
</feature>
<dbReference type="EMBL" id="KQ992528">
    <property type="protein sequence ID" value="KZV50184.1"/>
    <property type="molecule type" value="Genomic_DNA"/>
</dbReference>
<feature type="coiled-coil region" evidence="1">
    <location>
        <begin position="840"/>
        <end position="867"/>
    </location>
</feature>
<reference evidence="3 4" key="1">
    <citation type="journal article" date="2015" name="Proc. Natl. Acad. Sci. U.S.A.">
        <title>The resurrection genome of Boea hygrometrica: A blueprint for survival of dehydration.</title>
        <authorList>
            <person name="Xiao L."/>
            <person name="Yang G."/>
            <person name="Zhang L."/>
            <person name="Yang X."/>
            <person name="Zhao S."/>
            <person name="Ji Z."/>
            <person name="Zhou Q."/>
            <person name="Hu M."/>
            <person name="Wang Y."/>
            <person name="Chen M."/>
            <person name="Xu Y."/>
            <person name="Jin H."/>
            <person name="Xiao X."/>
            <person name="Hu G."/>
            <person name="Bao F."/>
            <person name="Hu Y."/>
            <person name="Wan P."/>
            <person name="Li L."/>
            <person name="Deng X."/>
            <person name="Kuang T."/>
            <person name="Xiang C."/>
            <person name="Zhu J.K."/>
            <person name="Oliver M.J."/>
            <person name="He Y."/>
        </authorList>
    </citation>
    <scope>NUCLEOTIDE SEQUENCE [LARGE SCALE GENOMIC DNA]</scope>
    <source>
        <strain evidence="4">cv. XS01</strain>
    </source>
</reference>
<name>A0A2Z7CZN9_9LAMI</name>
<feature type="region of interest" description="Disordered" evidence="2">
    <location>
        <begin position="316"/>
        <end position="338"/>
    </location>
</feature>
<feature type="compositionally biased region" description="Acidic residues" evidence="2">
    <location>
        <begin position="321"/>
        <end position="332"/>
    </location>
</feature>
<feature type="compositionally biased region" description="Basic and acidic residues" evidence="2">
    <location>
        <begin position="932"/>
        <end position="954"/>
    </location>
</feature>
<feature type="region of interest" description="Disordered" evidence="2">
    <location>
        <begin position="897"/>
        <end position="966"/>
    </location>
</feature>
<protein>
    <submittedName>
        <fullName evidence="3">Uncharacterized protein</fullName>
    </submittedName>
</protein>
<keyword evidence="1" id="KW-0175">Coiled coil</keyword>
<proteinExistence type="predicted"/>
<dbReference type="Proteomes" id="UP000250235">
    <property type="component" value="Unassembled WGS sequence"/>
</dbReference>
<gene>
    <name evidence="3" type="ORF">F511_22626</name>
</gene>
<evidence type="ECO:0000256" key="1">
    <source>
        <dbReference type="SAM" id="Coils"/>
    </source>
</evidence>
<evidence type="ECO:0000256" key="2">
    <source>
        <dbReference type="SAM" id="MobiDB-lite"/>
    </source>
</evidence>
<evidence type="ECO:0000313" key="4">
    <source>
        <dbReference type="Proteomes" id="UP000250235"/>
    </source>
</evidence>
<accession>A0A2Z7CZN9</accession>
<organism evidence="3 4">
    <name type="scientific">Dorcoceras hygrometricum</name>
    <dbReference type="NCBI Taxonomy" id="472368"/>
    <lineage>
        <taxon>Eukaryota</taxon>
        <taxon>Viridiplantae</taxon>
        <taxon>Streptophyta</taxon>
        <taxon>Embryophyta</taxon>
        <taxon>Tracheophyta</taxon>
        <taxon>Spermatophyta</taxon>
        <taxon>Magnoliopsida</taxon>
        <taxon>eudicotyledons</taxon>
        <taxon>Gunneridae</taxon>
        <taxon>Pentapetalae</taxon>
        <taxon>asterids</taxon>
        <taxon>lamiids</taxon>
        <taxon>Lamiales</taxon>
        <taxon>Gesneriaceae</taxon>
        <taxon>Didymocarpoideae</taxon>
        <taxon>Trichosporeae</taxon>
        <taxon>Loxocarpinae</taxon>
        <taxon>Dorcoceras</taxon>
    </lineage>
</organism>
<sequence length="966" mass="106963">MVVSTIKGTAIEISEEVFATTFELPTEGLTMTAITFDVKVNWSSLLFGILKEMVTTGSRQAKGYAIQICVLLKNIPGLELGESRAFPVPRVLTEKTVHWYVVINEKVGTEEVADAPRVKKTPVKNAVSQKRPAVVDVEVAPVVKKKRTTKGKPVVIAQEAVPLQIIEGTAAVPVEQPPVPKRKIQKRKRRLVLEAEDEIVDDQPTAEAATGMQEPVIENEQAVTKPAVDEPVVEPVTDQPAVGTVLVEPVVEKSPVVEPAVEIPEADTAVDRMFVEPVVDSVSDSVSEPAMATVVNEGPSTTDDVDDIIQQVFTETAQLETTDEGDPVDEPDVSGAHVEDQPAVVTPNDTDEDELIIDAVTETGAATDCVVGEPVDEEMGNDEGSVNVRIDAEEAMSLEDIILSIRVDVPLPSAGVEITKIILGQTVYIPGVDEGDWYKAILPKIHPEEKGKEPLQLKNPAKGKPPQEHYSLICADIDLLVQLREQVIDDVEKFFYSFSLNKLAQLQIDESYFEKEALVLLWAEAESTGVALQRKLYILLKYREILVRKFLDSWQQNFVPGEGTSAVDLKGDRVPQVLLLPQPIATVVFFESLSFENNFNMQLYDSVDLVQFEYMIVFEFLYRSRTPSAALASTNFEVSRQRSYDDTLPPMSAFFKLMKKRWGDVWLEVAKFCASRRLLPVGSLNFCRASTAFALRLSQFCTTFIHYSLFSSLATEDIRNFVGSIASDRTILCNVQIIQTSGSVASNVQSSFVSAVSPVFVLEDNQRDFDHRTDSPIQFTSDDIPLNDTADVQTTFPASARQDGQNHSDLHLLHLNEFKKSVLAHNVTVIADFMDVKKAVRELNAKVDDVSTRLDDVRQDIEATKEAISHQLLDFQAQAQANHNILTDQLSELVNYINRGGNDKNGEGSSRGPQPPPDDQNRDSGIAGGGGDTDRSIVERLITADRQRQRERSRGHSSRSYKRMRY</sequence>
<dbReference type="AlphaFoldDB" id="A0A2Z7CZN9"/>